<dbReference type="EMBL" id="JASWER010000010">
    <property type="protein sequence ID" value="MDL5377674.1"/>
    <property type="molecule type" value="Genomic_DNA"/>
</dbReference>
<proteinExistence type="predicted"/>
<evidence type="ECO:0000313" key="2">
    <source>
        <dbReference type="EMBL" id="MDL5377674.1"/>
    </source>
</evidence>
<dbReference type="InterPro" id="IPR010982">
    <property type="entry name" value="Lambda_DNA-bd_dom_sf"/>
</dbReference>
<organism evidence="2 3">
    <name type="scientific">Exiguobacterium mexicanum</name>
    <dbReference type="NCBI Taxonomy" id="340146"/>
    <lineage>
        <taxon>Bacteria</taxon>
        <taxon>Bacillati</taxon>
        <taxon>Bacillota</taxon>
        <taxon>Bacilli</taxon>
        <taxon>Bacillales</taxon>
        <taxon>Bacillales Family XII. Incertae Sedis</taxon>
        <taxon>Exiguobacterium</taxon>
    </lineage>
</organism>
<dbReference type="Pfam" id="PF01381">
    <property type="entry name" value="HTH_3"/>
    <property type="match status" value="1"/>
</dbReference>
<dbReference type="RefSeq" id="WP_214718950.1">
    <property type="nucleotide sequence ID" value="NZ_CP183077.1"/>
</dbReference>
<dbReference type="PROSITE" id="PS50943">
    <property type="entry name" value="HTH_CROC1"/>
    <property type="match status" value="1"/>
</dbReference>
<evidence type="ECO:0000313" key="3">
    <source>
        <dbReference type="Proteomes" id="UP001230807"/>
    </source>
</evidence>
<dbReference type="Proteomes" id="UP001230807">
    <property type="component" value="Unassembled WGS sequence"/>
</dbReference>
<comment type="caution">
    <text evidence="2">The sequence shown here is derived from an EMBL/GenBank/DDBJ whole genome shotgun (WGS) entry which is preliminary data.</text>
</comment>
<evidence type="ECO:0000259" key="1">
    <source>
        <dbReference type="PROSITE" id="PS50943"/>
    </source>
</evidence>
<accession>A0ABT7MR36</accession>
<protein>
    <submittedName>
        <fullName evidence="2">Helix-turn-helix domain-containing protein</fullName>
    </submittedName>
</protein>
<dbReference type="InterPro" id="IPR001387">
    <property type="entry name" value="Cro/C1-type_HTH"/>
</dbReference>
<keyword evidence="3" id="KW-1185">Reference proteome</keyword>
<dbReference type="SMART" id="SM00530">
    <property type="entry name" value="HTH_XRE"/>
    <property type="match status" value="1"/>
</dbReference>
<dbReference type="Gene3D" id="1.10.260.40">
    <property type="entry name" value="lambda repressor-like DNA-binding domains"/>
    <property type="match status" value="1"/>
</dbReference>
<dbReference type="CDD" id="cd00093">
    <property type="entry name" value="HTH_XRE"/>
    <property type="match status" value="1"/>
</dbReference>
<reference evidence="2 3" key="1">
    <citation type="submission" date="2023-06" db="EMBL/GenBank/DDBJ databases">
        <title>Influencing factors and mechanism of Cr(VI) reduction by facultative anaerobic Exiguobacterium sp. PY14.</title>
        <authorList>
            <person name="Zou L."/>
        </authorList>
    </citation>
    <scope>NUCLEOTIDE SEQUENCE [LARGE SCALE GENOMIC DNA]</scope>
    <source>
        <strain evidence="2 3">PY14</strain>
    </source>
</reference>
<gene>
    <name evidence="2" type="ORF">QR695_11760</name>
</gene>
<dbReference type="SUPFAM" id="SSF47413">
    <property type="entry name" value="lambda repressor-like DNA-binding domains"/>
    <property type="match status" value="1"/>
</dbReference>
<sequence>MHTKETFSELISSKLKLIRTEQGLSQEELCTLVGISKKTLIQIEKRRLNANWTTTVAICALFNQSPYLYSLIGDQPIEFIRLVAHTDPSLATKTLGGHVWWTTIEHQGKYRIQQNMVSQHYRILDHDDFRWFSTFDRDEAFRKLIELRSTQDEQGDTKK</sequence>
<feature type="domain" description="HTH cro/C1-type" evidence="1">
    <location>
        <begin position="15"/>
        <end position="68"/>
    </location>
</feature>
<name>A0ABT7MR36_9BACL</name>